<dbReference type="Gene3D" id="3.40.50.300">
    <property type="entry name" value="P-loop containing nucleotide triphosphate hydrolases"/>
    <property type="match status" value="1"/>
</dbReference>
<dbReference type="InterPro" id="IPR027417">
    <property type="entry name" value="P-loop_NTPase"/>
</dbReference>
<dbReference type="Proteomes" id="UP000005632">
    <property type="component" value="Chromosome"/>
</dbReference>
<dbReference type="InterPro" id="IPR003593">
    <property type="entry name" value="AAA+_ATPase"/>
</dbReference>
<dbReference type="InterPro" id="IPR011527">
    <property type="entry name" value="ABC1_TM_dom"/>
</dbReference>
<evidence type="ECO:0000256" key="6">
    <source>
        <dbReference type="ARBA" id="ARBA00023136"/>
    </source>
</evidence>
<dbReference type="KEGG" id="sgp:SpiGrapes_0979"/>
<evidence type="ECO:0000256" key="4">
    <source>
        <dbReference type="ARBA" id="ARBA00022840"/>
    </source>
</evidence>
<evidence type="ECO:0000313" key="11">
    <source>
        <dbReference type="Proteomes" id="UP000005632"/>
    </source>
</evidence>
<keyword evidence="5 7" id="KW-1133">Transmembrane helix</keyword>
<keyword evidence="6 7" id="KW-0472">Membrane</keyword>
<evidence type="ECO:0000259" key="8">
    <source>
        <dbReference type="PROSITE" id="PS50893"/>
    </source>
</evidence>
<gene>
    <name evidence="10" type="ordered locus">SpiGrapes_0979</name>
</gene>
<evidence type="ECO:0000256" key="2">
    <source>
        <dbReference type="ARBA" id="ARBA00022692"/>
    </source>
</evidence>
<keyword evidence="11" id="KW-1185">Reference proteome</keyword>
<dbReference type="CDD" id="cd07346">
    <property type="entry name" value="ABC_6TM_exporters"/>
    <property type="match status" value="1"/>
</dbReference>
<dbReference type="Gene3D" id="1.20.1560.10">
    <property type="entry name" value="ABC transporter type 1, transmembrane domain"/>
    <property type="match status" value="1"/>
</dbReference>
<feature type="domain" description="ABC transporter" evidence="8">
    <location>
        <begin position="340"/>
        <end position="570"/>
    </location>
</feature>
<dbReference type="PANTHER" id="PTHR43394:SF1">
    <property type="entry name" value="ATP-BINDING CASSETTE SUB-FAMILY B MEMBER 10, MITOCHONDRIAL"/>
    <property type="match status" value="1"/>
</dbReference>
<dbReference type="RefSeq" id="WP_014269653.1">
    <property type="nucleotide sequence ID" value="NC_016633.1"/>
</dbReference>
<dbReference type="PROSITE" id="PS00211">
    <property type="entry name" value="ABC_TRANSPORTER_1"/>
    <property type="match status" value="1"/>
</dbReference>
<evidence type="ECO:0000259" key="9">
    <source>
        <dbReference type="PROSITE" id="PS50929"/>
    </source>
</evidence>
<dbReference type="HOGENOM" id="CLU_000604_84_3_12"/>
<evidence type="ECO:0000256" key="1">
    <source>
        <dbReference type="ARBA" id="ARBA00004651"/>
    </source>
</evidence>
<keyword evidence="3" id="KW-0547">Nucleotide-binding</keyword>
<dbReference type="GO" id="GO:0016887">
    <property type="term" value="F:ATP hydrolysis activity"/>
    <property type="evidence" value="ECO:0007669"/>
    <property type="project" value="InterPro"/>
</dbReference>
<dbReference type="InterPro" id="IPR017871">
    <property type="entry name" value="ABC_transporter-like_CS"/>
</dbReference>
<dbReference type="Pfam" id="PF00005">
    <property type="entry name" value="ABC_tran"/>
    <property type="match status" value="1"/>
</dbReference>
<name>G8QRF1_SPHPG</name>
<dbReference type="InterPro" id="IPR036640">
    <property type="entry name" value="ABC1_TM_sf"/>
</dbReference>
<evidence type="ECO:0000256" key="5">
    <source>
        <dbReference type="ARBA" id="ARBA00022989"/>
    </source>
</evidence>
<dbReference type="PANTHER" id="PTHR43394">
    <property type="entry name" value="ATP-DEPENDENT PERMEASE MDL1, MITOCHONDRIAL"/>
    <property type="match status" value="1"/>
</dbReference>
<feature type="transmembrane region" description="Helical" evidence="7">
    <location>
        <begin position="276"/>
        <end position="295"/>
    </location>
</feature>
<dbReference type="OrthoDB" id="9769115at2"/>
<accession>G8QRF1</accession>
<proteinExistence type="predicted"/>
<dbReference type="InterPro" id="IPR039421">
    <property type="entry name" value="Type_1_exporter"/>
</dbReference>
<dbReference type="eggNOG" id="COG1132">
    <property type="taxonomic scope" value="Bacteria"/>
</dbReference>
<dbReference type="Pfam" id="PF00664">
    <property type="entry name" value="ABC_membrane"/>
    <property type="match status" value="1"/>
</dbReference>
<dbReference type="AlphaFoldDB" id="G8QRF1"/>
<dbReference type="SUPFAM" id="SSF52540">
    <property type="entry name" value="P-loop containing nucleoside triphosphate hydrolases"/>
    <property type="match status" value="1"/>
</dbReference>
<dbReference type="PROSITE" id="PS50893">
    <property type="entry name" value="ABC_TRANSPORTER_2"/>
    <property type="match status" value="1"/>
</dbReference>
<feature type="transmembrane region" description="Helical" evidence="7">
    <location>
        <begin position="252"/>
        <end position="270"/>
    </location>
</feature>
<feature type="transmembrane region" description="Helical" evidence="7">
    <location>
        <begin position="167"/>
        <end position="184"/>
    </location>
</feature>
<dbReference type="GO" id="GO:0015421">
    <property type="term" value="F:ABC-type oligopeptide transporter activity"/>
    <property type="evidence" value="ECO:0007669"/>
    <property type="project" value="TreeGrafter"/>
</dbReference>
<reference evidence="10 11" key="1">
    <citation type="submission" date="2011-11" db="EMBL/GenBank/DDBJ databases">
        <title>Complete sequence of Spirochaeta sp. grapes.</title>
        <authorList>
            <consortium name="US DOE Joint Genome Institute"/>
            <person name="Lucas S."/>
            <person name="Han J."/>
            <person name="Lapidus A."/>
            <person name="Cheng J.-F."/>
            <person name="Goodwin L."/>
            <person name="Pitluck S."/>
            <person name="Peters L."/>
            <person name="Ovchinnikova G."/>
            <person name="Munk A.C."/>
            <person name="Detter J.C."/>
            <person name="Han C."/>
            <person name="Tapia R."/>
            <person name="Land M."/>
            <person name="Hauser L."/>
            <person name="Kyrpides N."/>
            <person name="Ivanova N."/>
            <person name="Pagani I."/>
            <person name="Ritalahtilisa K."/>
            <person name="Loeffler F."/>
            <person name="Woyke T."/>
        </authorList>
    </citation>
    <scope>NUCLEOTIDE SEQUENCE [LARGE SCALE GENOMIC DNA]</scope>
    <source>
        <strain evidence="11">ATCC BAA-1885 / DSM 22778 / Grapes</strain>
    </source>
</reference>
<dbReference type="GO" id="GO:0005524">
    <property type="term" value="F:ATP binding"/>
    <property type="evidence" value="ECO:0007669"/>
    <property type="project" value="UniProtKB-KW"/>
</dbReference>
<organism evidence="10 11">
    <name type="scientific">Sphaerochaeta pleomorpha (strain ATCC BAA-1885 / DSM 22778 / Grapes)</name>
    <dbReference type="NCBI Taxonomy" id="158190"/>
    <lineage>
        <taxon>Bacteria</taxon>
        <taxon>Pseudomonadati</taxon>
        <taxon>Spirochaetota</taxon>
        <taxon>Spirochaetia</taxon>
        <taxon>Spirochaetales</taxon>
        <taxon>Sphaerochaetaceae</taxon>
        <taxon>Sphaerochaeta</taxon>
    </lineage>
</organism>
<comment type="subcellular location">
    <subcellularLocation>
        <location evidence="1">Cell membrane</location>
        <topology evidence="1">Multi-pass membrane protein</topology>
    </subcellularLocation>
</comment>
<feature type="transmembrane region" description="Helical" evidence="7">
    <location>
        <begin position="62"/>
        <end position="80"/>
    </location>
</feature>
<dbReference type="GO" id="GO:0005886">
    <property type="term" value="C:plasma membrane"/>
    <property type="evidence" value="ECO:0007669"/>
    <property type="project" value="UniProtKB-SubCell"/>
</dbReference>
<protein>
    <submittedName>
        <fullName evidence="10">ABC-type multidrug transport system, ATPase and permease component</fullName>
    </submittedName>
</protein>
<dbReference type="CDD" id="cd03228">
    <property type="entry name" value="ABCC_MRP_Like"/>
    <property type="match status" value="1"/>
</dbReference>
<feature type="transmembrane region" description="Helical" evidence="7">
    <location>
        <begin position="24"/>
        <end position="42"/>
    </location>
</feature>
<keyword evidence="4" id="KW-0067">ATP-binding</keyword>
<dbReference type="EMBL" id="CP003155">
    <property type="protein sequence ID" value="AEV28804.1"/>
    <property type="molecule type" value="Genomic_DNA"/>
</dbReference>
<feature type="domain" description="ABC transmembrane type-1" evidence="9">
    <location>
        <begin position="29"/>
        <end position="309"/>
    </location>
</feature>
<evidence type="ECO:0000256" key="7">
    <source>
        <dbReference type="SAM" id="Phobius"/>
    </source>
</evidence>
<dbReference type="SUPFAM" id="SSF90123">
    <property type="entry name" value="ABC transporter transmembrane region"/>
    <property type="match status" value="1"/>
</dbReference>
<dbReference type="STRING" id="158190.SpiGrapes_0979"/>
<evidence type="ECO:0000313" key="10">
    <source>
        <dbReference type="EMBL" id="AEV28804.1"/>
    </source>
</evidence>
<sequence length="581" mass="65226">MARLPIAPIKEPGKILNYWKKEKLIVACIVFFGLTFNTLTILGPIYQGKLIDAIVQGNNLKALLQLAATFILLVVTIQLLRYYKRFFIRRFANNTSATMRLMVYNNIMHKSMTELEKENAGNLMTRAISDVDLCVEGMRKFTTEIFDTGVLMTAYLVSLFVYDYKVTFFSCLFIPLAMFIAEKLKTLMYRYSLAYRQKSSEIASLTYDSLENVLMYRANGMEGANAVRYAAELEDLRKKATKASILENTMQPIYNIIAMIGVVTVLYLGGGKVISGEWTLGVFVTYMTMFGALAVKASKAAKLFNSVQKSQISWKRIKPFLGEYQTKEAVQIEDTLQTKLEVLGLGFTYPTGNDAVLQNLSFCARSGEIIGITGPVASGKSTLGLALLGLYPYLGTIKIDGKELRDYTEAQRSQMISYLGHQSQLLSDSIYNNITMGSKKDISQVLQDVCFEEDLSSMQDGIHTLVGSNGIRLSGGQMARIALARALLDKKKLIILDDPFSAVDRKTEGTIIENLKRRYTDSIILIISHRLAWFSSLDRIILIKGCNNTEYGTHSQLMERSPFYATIYQLQNTQGDERNES</sequence>
<dbReference type="PROSITE" id="PS50929">
    <property type="entry name" value="ABC_TM1F"/>
    <property type="match status" value="1"/>
</dbReference>
<evidence type="ECO:0000256" key="3">
    <source>
        <dbReference type="ARBA" id="ARBA00022741"/>
    </source>
</evidence>
<dbReference type="SMART" id="SM00382">
    <property type="entry name" value="AAA"/>
    <property type="match status" value="1"/>
</dbReference>
<dbReference type="InterPro" id="IPR003439">
    <property type="entry name" value="ABC_transporter-like_ATP-bd"/>
</dbReference>
<keyword evidence="2 7" id="KW-0812">Transmembrane</keyword>